<accession>A0A7K1SJ47</accession>
<keyword evidence="3" id="KW-1185">Reference proteome</keyword>
<dbReference type="SUPFAM" id="SSF56059">
    <property type="entry name" value="Glutathione synthetase ATP-binding domain-like"/>
    <property type="match status" value="1"/>
</dbReference>
<comment type="caution">
    <text evidence="2">The sequence shown here is derived from an EMBL/GenBank/DDBJ whole genome shotgun (WGS) entry which is preliminary data.</text>
</comment>
<dbReference type="InterPro" id="IPR013651">
    <property type="entry name" value="ATP-grasp_RimK-type"/>
</dbReference>
<dbReference type="Pfam" id="PF08443">
    <property type="entry name" value="RimK"/>
    <property type="match status" value="1"/>
</dbReference>
<sequence length="126" mass="13439">MYFGPTIFFPGLWPNHVAVAFEKAGGLPVVAKQLIGSQPFVKVHNSSSGTPTNIRAIVIGNEVVSAMERTASQGDFRANLSKGGYGRTIDLSAEETNICIKAAKAVGLEFAGVDLIREKMGHTYVT</sequence>
<reference evidence="2 3" key="1">
    <citation type="submission" date="2019-12" db="EMBL/GenBank/DDBJ databases">
        <title>Spirosoma sp. HMF4905 genome sequencing and assembly.</title>
        <authorList>
            <person name="Kang H."/>
            <person name="Cha I."/>
            <person name="Kim H."/>
            <person name="Joh K."/>
        </authorList>
    </citation>
    <scope>NUCLEOTIDE SEQUENCE [LARGE SCALE GENOMIC DNA]</scope>
    <source>
        <strain evidence="2 3">HMF4905</strain>
    </source>
</reference>
<dbReference type="EMBL" id="WPIN01000011">
    <property type="protein sequence ID" value="MVM33596.1"/>
    <property type="molecule type" value="Genomic_DNA"/>
</dbReference>
<dbReference type="PANTHER" id="PTHR21621">
    <property type="entry name" value="RIBOSOMAL PROTEIN S6 MODIFICATION PROTEIN"/>
    <property type="match status" value="1"/>
</dbReference>
<protein>
    <recommendedName>
        <fullName evidence="1">ATP-grasp fold RimK-type domain-containing protein</fullName>
    </recommendedName>
</protein>
<dbReference type="Proteomes" id="UP000436006">
    <property type="component" value="Unassembled WGS sequence"/>
</dbReference>
<dbReference type="GO" id="GO:0005737">
    <property type="term" value="C:cytoplasm"/>
    <property type="evidence" value="ECO:0007669"/>
    <property type="project" value="TreeGrafter"/>
</dbReference>
<dbReference type="GO" id="GO:0009432">
    <property type="term" value="P:SOS response"/>
    <property type="evidence" value="ECO:0007669"/>
    <property type="project" value="TreeGrafter"/>
</dbReference>
<dbReference type="Gene3D" id="3.30.470.20">
    <property type="entry name" value="ATP-grasp fold, B domain"/>
    <property type="match status" value="1"/>
</dbReference>
<dbReference type="GO" id="GO:0018169">
    <property type="term" value="F:ribosomal S6-glutamic acid ligase activity"/>
    <property type="evidence" value="ECO:0007669"/>
    <property type="project" value="TreeGrafter"/>
</dbReference>
<gene>
    <name evidence="2" type="ORF">GO755_26395</name>
</gene>
<organism evidence="2 3">
    <name type="scientific">Spirosoma arboris</name>
    <dbReference type="NCBI Taxonomy" id="2682092"/>
    <lineage>
        <taxon>Bacteria</taxon>
        <taxon>Pseudomonadati</taxon>
        <taxon>Bacteroidota</taxon>
        <taxon>Cytophagia</taxon>
        <taxon>Cytophagales</taxon>
        <taxon>Cytophagaceae</taxon>
        <taxon>Spirosoma</taxon>
    </lineage>
</organism>
<dbReference type="PANTHER" id="PTHR21621:SF0">
    <property type="entry name" value="BETA-CITRYLGLUTAMATE SYNTHASE B-RELATED"/>
    <property type="match status" value="1"/>
</dbReference>
<name>A0A7K1SJ47_9BACT</name>
<evidence type="ECO:0000259" key="1">
    <source>
        <dbReference type="Pfam" id="PF08443"/>
    </source>
</evidence>
<evidence type="ECO:0000313" key="2">
    <source>
        <dbReference type="EMBL" id="MVM33596.1"/>
    </source>
</evidence>
<feature type="domain" description="ATP-grasp fold RimK-type" evidence="1">
    <location>
        <begin position="35"/>
        <end position="122"/>
    </location>
</feature>
<evidence type="ECO:0000313" key="3">
    <source>
        <dbReference type="Proteomes" id="UP000436006"/>
    </source>
</evidence>
<dbReference type="AlphaFoldDB" id="A0A7K1SJ47"/>
<proteinExistence type="predicted"/>